<organism evidence="1 2">
    <name type="scientific">Coemansia nantahalensis</name>
    <dbReference type="NCBI Taxonomy" id="2789366"/>
    <lineage>
        <taxon>Eukaryota</taxon>
        <taxon>Fungi</taxon>
        <taxon>Fungi incertae sedis</taxon>
        <taxon>Zoopagomycota</taxon>
        <taxon>Kickxellomycotina</taxon>
        <taxon>Kickxellomycetes</taxon>
        <taxon>Kickxellales</taxon>
        <taxon>Kickxellaceae</taxon>
        <taxon>Coemansia</taxon>
    </lineage>
</organism>
<dbReference type="Proteomes" id="UP001140234">
    <property type="component" value="Unassembled WGS sequence"/>
</dbReference>
<dbReference type="EMBL" id="JANBUJ010000434">
    <property type="protein sequence ID" value="KAJ2772049.1"/>
    <property type="molecule type" value="Genomic_DNA"/>
</dbReference>
<comment type="caution">
    <text evidence="1">The sequence shown here is derived from an EMBL/GenBank/DDBJ whole genome shotgun (WGS) entry which is preliminary data.</text>
</comment>
<evidence type="ECO:0000313" key="2">
    <source>
        <dbReference type="Proteomes" id="UP001140234"/>
    </source>
</evidence>
<evidence type="ECO:0000313" key="1">
    <source>
        <dbReference type="EMBL" id="KAJ2772049.1"/>
    </source>
</evidence>
<keyword evidence="2" id="KW-1185">Reference proteome</keyword>
<protein>
    <submittedName>
        <fullName evidence="1">Lumenal Hsp70 protein</fullName>
    </submittedName>
</protein>
<sequence>MLSGAAEMTLRRLVAVGAACILVCSLACANAAVLGIDYGTEWFTIALANPGRPLDLVLNRDANRQTASVVAVNGLERTFGSNAVSIAPRMPEKTFMAVRGLLGVPFESEIAAAYRSQFPNKMVKDPATGGVAFEGVAGNGTILTVTEIVAMQLRHAQQLVEESEGLVVRDAVLTVPPFFDQTQRLALLDAASLAGLRVQALVGDGSAVALNYAMSRTFERPERHLFYDMGAGKTAVTIAGFHTRSTGGTSKTKKPMVISVQAYAADALLGGQDLDFVVRDILADKFAASSGTPVAELRASARAMTRLLREAKRVKTILSVNAEAVASVEGLLGGVDFRAPISRGDLEQAVAHLAPRIRAPVDRALAAANLTIGDIRSIVLVGGGSRVPFVQQVLSDAFGGDKLARNVNSEEACVMGAVFKGATLSSHFRVRDMRLRDALPYAVRATYESESLLLYPEFGPVGARRTIRDTRGADLAITFESKVSGSDGDNWSPLATAKVAGVAEASAQLKSKSVVSDKPEVKVVVQTNELGAFEVLKAEALFNVTNPGHAAYLEDLAAWEAETEAASASAATETESGSAKPKVRARPTAQPETITEVVRLEVEVEYHGPARMSKDALEQSRGLLRRMDEDDAARTARHDAVNQLESLIYRLRDEIEEDSFAAEATADQRAALEKALGDASEWLESNTESAAVDAVKAQLASLRALWDPIARRRTQHAKRDESVAALRKGIAQAAEFVARVRKDLPSVDADADIKLLDDVDAAVSSAQEWLDAALAKQDALLPSDDPVLLAEDIDHQAKEISNALATLLAEQLKKAAAPTPKASRSSSSSTTDSSEEEGDSETIHDAKPATQGDSADVPPTRGAHEEL</sequence>
<name>A0ACC1K255_9FUNG</name>
<accession>A0ACC1K255</accession>
<reference evidence="1" key="1">
    <citation type="submission" date="2022-07" db="EMBL/GenBank/DDBJ databases">
        <title>Phylogenomic reconstructions and comparative analyses of Kickxellomycotina fungi.</title>
        <authorList>
            <person name="Reynolds N.K."/>
            <person name="Stajich J.E."/>
            <person name="Barry K."/>
            <person name="Grigoriev I.V."/>
            <person name="Crous P."/>
            <person name="Smith M.E."/>
        </authorList>
    </citation>
    <scope>NUCLEOTIDE SEQUENCE</scope>
    <source>
        <strain evidence="1">CBS 109366</strain>
    </source>
</reference>
<gene>
    <name evidence="1" type="primary">LHS1</name>
    <name evidence="1" type="ORF">IWQ57_001936</name>
</gene>
<proteinExistence type="predicted"/>